<dbReference type="EMBL" id="VSSQ01046311">
    <property type="protein sequence ID" value="MPN00285.1"/>
    <property type="molecule type" value="Genomic_DNA"/>
</dbReference>
<reference evidence="3" key="1">
    <citation type="submission" date="2019-08" db="EMBL/GenBank/DDBJ databases">
        <authorList>
            <person name="Kucharzyk K."/>
            <person name="Murdoch R.W."/>
            <person name="Higgins S."/>
            <person name="Loffler F."/>
        </authorList>
    </citation>
    <scope>NUCLEOTIDE SEQUENCE</scope>
</reference>
<gene>
    <name evidence="3" type="ORF">SDC9_147479</name>
</gene>
<comment type="caution">
    <text evidence="3">The sequence shown here is derived from an EMBL/GenBank/DDBJ whole genome shotgun (WGS) entry which is preliminary data.</text>
</comment>
<dbReference type="InterPro" id="IPR002645">
    <property type="entry name" value="STAS_dom"/>
</dbReference>
<dbReference type="SUPFAM" id="SSF52091">
    <property type="entry name" value="SpoIIaa-like"/>
    <property type="match status" value="1"/>
</dbReference>
<proteinExistence type="predicted"/>
<keyword evidence="1" id="KW-0472">Membrane</keyword>
<evidence type="ECO:0000313" key="3">
    <source>
        <dbReference type="EMBL" id="MPN00285.1"/>
    </source>
</evidence>
<dbReference type="AlphaFoldDB" id="A0A645EE04"/>
<keyword evidence="1" id="KW-1133">Transmembrane helix</keyword>
<feature type="transmembrane region" description="Helical" evidence="1">
    <location>
        <begin position="48"/>
        <end position="79"/>
    </location>
</feature>
<dbReference type="InterPro" id="IPR036513">
    <property type="entry name" value="STAS_dom_sf"/>
</dbReference>
<protein>
    <recommendedName>
        <fullName evidence="2">STAS domain-containing protein</fullName>
    </recommendedName>
</protein>
<evidence type="ECO:0000259" key="2">
    <source>
        <dbReference type="PROSITE" id="PS50801"/>
    </source>
</evidence>
<accession>A0A645EE04</accession>
<dbReference type="InterPro" id="IPR052706">
    <property type="entry name" value="Membrane-Transporter-like"/>
</dbReference>
<organism evidence="3">
    <name type="scientific">bioreactor metagenome</name>
    <dbReference type="NCBI Taxonomy" id="1076179"/>
    <lineage>
        <taxon>unclassified sequences</taxon>
        <taxon>metagenomes</taxon>
        <taxon>ecological metagenomes</taxon>
    </lineage>
</organism>
<keyword evidence="1" id="KW-0812">Transmembrane</keyword>
<name>A0A645EE04_9ZZZZ</name>
<dbReference type="PANTHER" id="PTHR43310:SF1">
    <property type="entry name" value="SULFATE TRANSPORTER YBAR-RELATED"/>
    <property type="match status" value="1"/>
</dbReference>
<dbReference type="Pfam" id="PF01740">
    <property type="entry name" value="STAS"/>
    <property type="match status" value="1"/>
</dbReference>
<feature type="domain" description="STAS" evidence="2">
    <location>
        <begin position="85"/>
        <end position="186"/>
    </location>
</feature>
<sequence length="186" mass="20216">MFLIIVLGDFVVQIPMPVLVGIMIMVSIGTFDWSSFSYLKKAPKSDAFVMLATVIIVVATHDLSKGVIAGVILSALFFASKISKIKVDKTEKNEITTYTVEGELFFASVEGFLGCFDLTPKDSNIILDFENSDVWDCSGVGAIDKIVLKLKGNNNKVSVQGLNHTSHELVGRLGVYDNPDAKLSAH</sequence>
<dbReference type="PROSITE" id="PS50801">
    <property type="entry name" value="STAS"/>
    <property type="match status" value="1"/>
</dbReference>
<dbReference type="PANTHER" id="PTHR43310">
    <property type="entry name" value="SULFATE TRANSPORTER YBAR-RELATED"/>
    <property type="match status" value="1"/>
</dbReference>
<feature type="transmembrane region" description="Helical" evidence="1">
    <location>
        <begin position="7"/>
        <end position="28"/>
    </location>
</feature>
<dbReference type="Gene3D" id="3.30.750.24">
    <property type="entry name" value="STAS domain"/>
    <property type="match status" value="1"/>
</dbReference>
<evidence type="ECO:0000256" key="1">
    <source>
        <dbReference type="SAM" id="Phobius"/>
    </source>
</evidence>